<dbReference type="GO" id="GO:0103023">
    <property type="term" value="F:ITPase activity"/>
    <property type="evidence" value="ECO:0007669"/>
    <property type="project" value="UniProtKB-EC"/>
</dbReference>
<dbReference type="SUPFAM" id="SSF52972">
    <property type="entry name" value="ITPase-like"/>
    <property type="match status" value="1"/>
</dbReference>
<dbReference type="PANTHER" id="PTHR34699:SF2">
    <property type="entry name" value="NON-CANONICAL PURINE NTP PHOSPHATASE_PRRC1 DOMAIN-CONTAINING PROTEIN"/>
    <property type="match status" value="1"/>
</dbReference>
<comment type="function">
    <text evidence="10">Phosphatase that hydrolyzes non-canonical purine nucleotides such as XTP and ITP to their respective diphosphate derivatives. Probably excludes non-canonical purines from DNA/RNA precursor pool, thus preventing their incorporation into DNA/RNA and avoiding chromosomal lesions.</text>
</comment>
<evidence type="ECO:0000256" key="5">
    <source>
        <dbReference type="ARBA" id="ARBA00022842"/>
    </source>
</evidence>
<dbReference type="GO" id="GO:0009117">
    <property type="term" value="P:nucleotide metabolic process"/>
    <property type="evidence" value="ECO:0007669"/>
    <property type="project" value="UniProtKB-KW"/>
</dbReference>
<dbReference type="Proteomes" id="UP000678228">
    <property type="component" value="Unassembled WGS sequence"/>
</dbReference>
<keyword evidence="2 10" id="KW-0479">Metal-binding</keyword>
<comment type="caution">
    <text evidence="10">Lacks conserved residue(s) required for the propagation of feature annotation.</text>
</comment>
<comment type="cofactor">
    <cofactor evidence="10">
        <name>Mg(2+)</name>
        <dbReference type="ChEBI" id="CHEBI:18420"/>
    </cofactor>
    <cofactor evidence="10">
        <name>Mn(2+)</name>
        <dbReference type="ChEBI" id="CHEBI:29035"/>
    </cofactor>
    <text evidence="10">Binds 1 divalent metal cation per subunit; can use either Mg(2+) or Mn(2+).</text>
</comment>
<evidence type="ECO:0000256" key="4">
    <source>
        <dbReference type="ARBA" id="ARBA00022801"/>
    </source>
</evidence>
<evidence type="ECO:0000256" key="1">
    <source>
        <dbReference type="ARBA" id="ARBA00001936"/>
    </source>
</evidence>
<organism evidence="12 13">
    <name type="scientific">Halalkalibacter suaedae</name>
    <dbReference type="NCBI Taxonomy" id="2822140"/>
    <lineage>
        <taxon>Bacteria</taxon>
        <taxon>Bacillati</taxon>
        <taxon>Bacillota</taxon>
        <taxon>Bacilli</taxon>
        <taxon>Bacillales</taxon>
        <taxon>Bacillaceae</taxon>
        <taxon>Halalkalibacter</taxon>
    </lineage>
</organism>
<dbReference type="InterPro" id="IPR050299">
    <property type="entry name" value="YjjX_NTPase"/>
</dbReference>
<evidence type="ECO:0000256" key="9">
    <source>
        <dbReference type="ARBA" id="ARBA00048781"/>
    </source>
</evidence>
<dbReference type="EC" id="3.6.1.73" evidence="10"/>
<keyword evidence="5 10" id="KW-0460">Magnesium</keyword>
<evidence type="ECO:0000256" key="3">
    <source>
        <dbReference type="ARBA" id="ARBA00022741"/>
    </source>
</evidence>
<evidence type="ECO:0000313" key="13">
    <source>
        <dbReference type="Proteomes" id="UP000678228"/>
    </source>
</evidence>
<evidence type="ECO:0000256" key="10">
    <source>
        <dbReference type="HAMAP-Rule" id="MF_00648"/>
    </source>
</evidence>
<dbReference type="AlphaFoldDB" id="A0A940WSU7"/>
<dbReference type="InterPro" id="IPR029001">
    <property type="entry name" value="ITPase-like_fam"/>
</dbReference>
<comment type="similarity">
    <text evidence="10">Belongs to the YjjX NTPase family.</text>
</comment>
<name>A0A940WSU7_9BACI</name>
<reference evidence="12" key="1">
    <citation type="submission" date="2021-03" db="EMBL/GenBank/DDBJ databases">
        <title>Bacillus suaedae sp. nov., isolated from Suaeda aralocaspica.</title>
        <authorList>
            <person name="Lei R.F.R."/>
        </authorList>
    </citation>
    <scope>NUCLEOTIDE SEQUENCE</scope>
    <source>
        <strain evidence="12">YZJH907-2</strain>
    </source>
</reference>
<comment type="subunit">
    <text evidence="10">Homodimer.</text>
</comment>
<keyword evidence="3 10" id="KW-0547">Nucleotide-binding</keyword>
<feature type="domain" description="Non-canonical purine NTP phosphatase/PRRC1" evidence="11">
    <location>
        <begin position="6"/>
        <end position="157"/>
    </location>
</feature>
<keyword evidence="6 10" id="KW-0546">Nucleotide metabolism</keyword>
<dbReference type="Gene3D" id="3.90.950.10">
    <property type="match status" value="1"/>
</dbReference>
<evidence type="ECO:0000313" key="12">
    <source>
        <dbReference type="EMBL" id="MBP3949807.1"/>
    </source>
</evidence>
<protein>
    <recommendedName>
        <fullName evidence="10">Probable inosine/xanthosine triphosphatase</fullName>
        <shortName evidence="10">ITPase/XTPase</shortName>
        <ecNumber evidence="10">3.6.1.73</ecNumber>
    </recommendedName>
    <alternativeName>
        <fullName evidence="10">Non-canonical purine NTP phosphatase</fullName>
    </alternativeName>
    <alternativeName>
        <fullName evidence="10">Non-standard purine NTP phosphatase</fullName>
    </alternativeName>
    <alternativeName>
        <fullName evidence="10">Nucleoside-triphosphate phosphatase</fullName>
        <shortName evidence="10">NTPase</shortName>
    </alternativeName>
</protein>
<proteinExistence type="inferred from homology"/>
<keyword evidence="4 10" id="KW-0378">Hydrolase</keyword>
<dbReference type="PANTHER" id="PTHR34699">
    <property type="match status" value="1"/>
</dbReference>
<dbReference type="InterPro" id="IPR002786">
    <property type="entry name" value="Non_canon_purine_NTPase"/>
</dbReference>
<dbReference type="GO" id="GO:0046872">
    <property type="term" value="F:metal ion binding"/>
    <property type="evidence" value="ECO:0007669"/>
    <property type="project" value="UniProtKB-KW"/>
</dbReference>
<evidence type="ECO:0000256" key="8">
    <source>
        <dbReference type="ARBA" id="ARBA00048174"/>
    </source>
</evidence>
<evidence type="ECO:0000256" key="7">
    <source>
        <dbReference type="ARBA" id="ARBA00023211"/>
    </source>
</evidence>
<feature type="binding site" evidence="10">
    <location>
        <position position="33"/>
    </location>
    <ligand>
        <name>Mg(2+)</name>
        <dbReference type="ChEBI" id="CHEBI:18420"/>
    </ligand>
</feature>
<comment type="cofactor">
    <cofactor evidence="1">
        <name>Mn(2+)</name>
        <dbReference type="ChEBI" id="CHEBI:29035"/>
    </cofactor>
</comment>
<comment type="catalytic activity">
    <reaction evidence="8 10">
        <text>ITP + H2O = IDP + phosphate + H(+)</text>
        <dbReference type="Rhea" id="RHEA:28330"/>
        <dbReference type="ChEBI" id="CHEBI:15377"/>
        <dbReference type="ChEBI" id="CHEBI:15378"/>
        <dbReference type="ChEBI" id="CHEBI:43474"/>
        <dbReference type="ChEBI" id="CHEBI:58280"/>
        <dbReference type="ChEBI" id="CHEBI:61402"/>
        <dbReference type="EC" id="3.6.1.73"/>
    </reaction>
</comment>
<dbReference type="GO" id="GO:0000166">
    <property type="term" value="F:nucleotide binding"/>
    <property type="evidence" value="ECO:0007669"/>
    <property type="project" value="UniProtKB-KW"/>
</dbReference>
<dbReference type="RefSeq" id="WP_210595179.1">
    <property type="nucleotide sequence ID" value="NZ_JAGKSQ010000001.1"/>
</dbReference>
<comment type="caution">
    <text evidence="12">The sequence shown here is derived from an EMBL/GenBank/DDBJ whole genome shotgun (WGS) entry which is preliminary data.</text>
</comment>
<accession>A0A940WSU7</accession>
<gene>
    <name evidence="12" type="ORF">J7W16_01590</name>
</gene>
<keyword evidence="13" id="KW-1185">Reference proteome</keyword>
<dbReference type="EMBL" id="JAGKSQ010000001">
    <property type="protein sequence ID" value="MBP3949807.1"/>
    <property type="molecule type" value="Genomic_DNA"/>
</dbReference>
<sequence>MKIAIGSKNPAKIHAVQDTLIREGFHFVSIDVDSKVSDQPFTDEETILGATNRALAALQETGSLLAFGLEGGVVETSGGMILCSWGVLVHSDGRKWIAGGARIPLPEEIRVRLLKGEELGPLMAEYTGKKDIRKNQGAIGVFTGGMVSRKEMFSHIVKLLYGQYKGESLTN</sequence>
<evidence type="ECO:0000256" key="2">
    <source>
        <dbReference type="ARBA" id="ARBA00022723"/>
    </source>
</evidence>
<evidence type="ECO:0000259" key="11">
    <source>
        <dbReference type="Pfam" id="PF01931"/>
    </source>
</evidence>
<evidence type="ECO:0000256" key="6">
    <source>
        <dbReference type="ARBA" id="ARBA00023080"/>
    </source>
</evidence>
<dbReference type="NCBIfam" id="NF002850">
    <property type="entry name" value="PRK03114.1"/>
    <property type="match status" value="1"/>
</dbReference>
<comment type="catalytic activity">
    <reaction evidence="9 10">
        <text>XTP + H2O = XDP + phosphate + H(+)</text>
        <dbReference type="Rhea" id="RHEA:28406"/>
        <dbReference type="ChEBI" id="CHEBI:15377"/>
        <dbReference type="ChEBI" id="CHEBI:15378"/>
        <dbReference type="ChEBI" id="CHEBI:43474"/>
        <dbReference type="ChEBI" id="CHEBI:59884"/>
        <dbReference type="ChEBI" id="CHEBI:61314"/>
        <dbReference type="EC" id="3.6.1.73"/>
    </reaction>
</comment>
<dbReference type="Pfam" id="PF01931">
    <property type="entry name" value="NTPase_I-T"/>
    <property type="match status" value="1"/>
</dbReference>
<dbReference type="HAMAP" id="MF_00648">
    <property type="entry name" value="Non_canon_purine_NTPase_YjjX"/>
    <property type="match status" value="1"/>
</dbReference>
<dbReference type="InterPro" id="IPR026533">
    <property type="entry name" value="NTPase/PRRC1"/>
</dbReference>
<keyword evidence="7 10" id="KW-0464">Manganese</keyword>